<keyword evidence="4" id="KW-0560">Oxidoreductase</keyword>
<protein>
    <recommendedName>
        <fullName evidence="5">Alcohol dehydrogenase-like C-terminal domain-containing protein</fullName>
    </recommendedName>
</protein>
<dbReference type="PANTHER" id="PTHR42683">
    <property type="entry name" value="ALDEHYDE REDUCTASE"/>
    <property type="match status" value="1"/>
</dbReference>
<keyword evidence="3" id="KW-0862">Zinc</keyword>
<dbReference type="SUPFAM" id="SSF50129">
    <property type="entry name" value="GroES-like"/>
    <property type="match status" value="1"/>
</dbReference>
<proteinExistence type="predicted"/>
<dbReference type="GO" id="GO:0016616">
    <property type="term" value="F:oxidoreductase activity, acting on the CH-OH group of donors, NAD or NADP as acceptor"/>
    <property type="evidence" value="ECO:0007669"/>
    <property type="project" value="InterPro"/>
</dbReference>
<feature type="domain" description="Alcohol dehydrogenase-like C-terminal" evidence="5">
    <location>
        <begin position="87"/>
        <end position="211"/>
    </location>
</feature>
<dbReference type="GO" id="GO:0046872">
    <property type="term" value="F:metal ion binding"/>
    <property type="evidence" value="ECO:0007669"/>
    <property type="project" value="UniProtKB-KW"/>
</dbReference>
<comment type="caution">
    <text evidence="6">The sequence shown here is derived from an EMBL/GenBank/DDBJ whole genome shotgun (WGS) entry which is preliminary data.</text>
</comment>
<accession>A0AAN7ZUL9</accession>
<comment type="cofactor">
    <cofactor evidence="1">
        <name>Zn(2+)</name>
        <dbReference type="ChEBI" id="CHEBI:29105"/>
    </cofactor>
</comment>
<dbReference type="InterPro" id="IPR047109">
    <property type="entry name" value="CAD-like"/>
</dbReference>
<dbReference type="Proteomes" id="UP001310594">
    <property type="component" value="Unassembled WGS sequence"/>
</dbReference>
<keyword evidence="2" id="KW-0479">Metal-binding</keyword>
<organism evidence="6 7">
    <name type="scientific">Elasticomyces elasticus</name>
    <dbReference type="NCBI Taxonomy" id="574655"/>
    <lineage>
        <taxon>Eukaryota</taxon>
        <taxon>Fungi</taxon>
        <taxon>Dikarya</taxon>
        <taxon>Ascomycota</taxon>
        <taxon>Pezizomycotina</taxon>
        <taxon>Dothideomycetes</taxon>
        <taxon>Dothideomycetidae</taxon>
        <taxon>Mycosphaerellales</taxon>
        <taxon>Teratosphaeriaceae</taxon>
        <taxon>Elasticomyces</taxon>
    </lineage>
</organism>
<dbReference type="SUPFAM" id="SSF51735">
    <property type="entry name" value="NAD(P)-binding Rossmann-fold domains"/>
    <property type="match status" value="1"/>
</dbReference>
<gene>
    <name evidence="6" type="ORF">LTR97_004831</name>
</gene>
<evidence type="ECO:0000256" key="4">
    <source>
        <dbReference type="ARBA" id="ARBA00023002"/>
    </source>
</evidence>
<dbReference type="Gene3D" id="3.40.50.720">
    <property type="entry name" value="NAD(P)-binding Rossmann-like Domain"/>
    <property type="match status" value="1"/>
</dbReference>
<sequence length="252" mass="27076">MDDLKTLTLDQPDLVETYNFKYRDGSRSYGGYANYIRVDERFMFPVPDDIPPEEVAPLFCAGLTVFSPLKAQGVGSGSRVGIVGLGGLGHYAVSFASALGAKVTVISHSPSKKDDALELGATGFICTTVSDWASAHARSFDVILCTSFAKDLPVPEYLSLLDVGGTLVYVGIPEHDLAALPPGLMIGNNSALRGSNTGSRKDVLEMLELVKSKRIGSWVSVHPMSQASEVVQKQANGEARYRFVLKADQSLM</sequence>
<dbReference type="InterPro" id="IPR013149">
    <property type="entry name" value="ADH-like_C"/>
</dbReference>
<dbReference type="Gene3D" id="3.90.180.10">
    <property type="entry name" value="Medium-chain alcohol dehydrogenases, catalytic domain"/>
    <property type="match status" value="1"/>
</dbReference>
<name>A0AAN7ZUL9_9PEZI</name>
<dbReference type="InterPro" id="IPR011032">
    <property type="entry name" value="GroES-like_sf"/>
</dbReference>
<evidence type="ECO:0000313" key="7">
    <source>
        <dbReference type="Proteomes" id="UP001310594"/>
    </source>
</evidence>
<evidence type="ECO:0000256" key="2">
    <source>
        <dbReference type="ARBA" id="ARBA00022723"/>
    </source>
</evidence>
<dbReference type="InterPro" id="IPR036291">
    <property type="entry name" value="NAD(P)-bd_dom_sf"/>
</dbReference>
<dbReference type="AlphaFoldDB" id="A0AAN7ZUL9"/>
<dbReference type="FunFam" id="3.40.50.720:FF:000022">
    <property type="entry name" value="Cinnamyl alcohol dehydrogenase"/>
    <property type="match status" value="1"/>
</dbReference>
<evidence type="ECO:0000256" key="3">
    <source>
        <dbReference type="ARBA" id="ARBA00022833"/>
    </source>
</evidence>
<dbReference type="Pfam" id="PF00107">
    <property type="entry name" value="ADH_zinc_N"/>
    <property type="match status" value="1"/>
</dbReference>
<reference evidence="6" key="1">
    <citation type="submission" date="2023-08" db="EMBL/GenBank/DDBJ databases">
        <title>Black Yeasts Isolated from many extreme environments.</title>
        <authorList>
            <person name="Coleine C."/>
            <person name="Stajich J.E."/>
            <person name="Selbmann L."/>
        </authorList>
    </citation>
    <scope>NUCLEOTIDE SEQUENCE</scope>
    <source>
        <strain evidence="6">CCFEE 5810</strain>
    </source>
</reference>
<dbReference type="EMBL" id="JAVRQU010000006">
    <property type="protein sequence ID" value="KAK5702013.1"/>
    <property type="molecule type" value="Genomic_DNA"/>
</dbReference>
<evidence type="ECO:0000259" key="5">
    <source>
        <dbReference type="Pfam" id="PF00107"/>
    </source>
</evidence>
<evidence type="ECO:0000313" key="6">
    <source>
        <dbReference type="EMBL" id="KAK5702013.1"/>
    </source>
</evidence>
<evidence type="ECO:0000256" key="1">
    <source>
        <dbReference type="ARBA" id="ARBA00001947"/>
    </source>
</evidence>